<evidence type="ECO:0000256" key="5">
    <source>
        <dbReference type="ARBA" id="ARBA00022840"/>
    </source>
</evidence>
<keyword evidence="5" id="KW-0067">ATP-binding</keyword>
<sequence>MGSSPCACVSGFEFRRVKFAKYKPDGKFYTVKPRAEIRKASSSLLSPTVLFARFRALRFMKKHEIIKLKQVDHINNEKRLMAQIAYPFIVNMPASQFSGWAIAEKIILSTLQLGSMGPLWRAAFVKVMESINGGELFTHLRRARKFSDEQSKFYALQVRR</sequence>
<evidence type="ECO:0000313" key="7">
    <source>
        <dbReference type="Proteomes" id="UP000186817"/>
    </source>
</evidence>
<dbReference type="SUPFAM" id="SSF56112">
    <property type="entry name" value="Protein kinase-like (PK-like)"/>
    <property type="match status" value="1"/>
</dbReference>
<dbReference type="PANTHER" id="PTHR24353">
    <property type="entry name" value="CYCLIC NUCLEOTIDE-DEPENDENT PROTEIN KINASE"/>
    <property type="match status" value="1"/>
</dbReference>
<dbReference type="GO" id="GO:0005952">
    <property type="term" value="C:cAMP-dependent protein kinase complex"/>
    <property type="evidence" value="ECO:0007669"/>
    <property type="project" value="TreeGrafter"/>
</dbReference>
<evidence type="ECO:0000256" key="4">
    <source>
        <dbReference type="ARBA" id="ARBA00022777"/>
    </source>
</evidence>
<evidence type="ECO:0000256" key="1">
    <source>
        <dbReference type="ARBA" id="ARBA00022527"/>
    </source>
</evidence>
<reference evidence="6 7" key="1">
    <citation type="submission" date="2016-02" db="EMBL/GenBank/DDBJ databases">
        <title>Genome analysis of coral dinoflagellate symbionts highlights evolutionary adaptations to a symbiotic lifestyle.</title>
        <authorList>
            <person name="Aranda M."/>
            <person name="Li Y."/>
            <person name="Liew Y.J."/>
            <person name="Baumgarten S."/>
            <person name="Simakov O."/>
            <person name="Wilson M."/>
            <person name="Piel J."/>
            <person name="Ashoor H."/>
            <person name="Bougouffa S."/>
            <person name="Bajic V.B."/>
            <person name="Ryu T."/>
            <person name="Ravasi T."/>
            <person name="Bayer T."/>
            <person name="Micklem G."/>
            <person name="Kim H."/>
            <person name="Bhak J."/>
            <person name="Lajeunesse T.C."/>
            <person name="Voolstra C.R."/>
        </authorList>
    </citation>
    <scope>NUCLEOTIDE SEQUENCE [LARGE SCALE GENOMIC DNA]</scope>
    <source>
        <strain evidence="6 7">CCMP2467</strain>
    </source>
</reference>
<dbReference type="PANTHER" id="PTHR24353:SF37">
    <property type="entry name" value="CAMP-DEPENDENT PROTEIN KINASE CATALYTIC SUBUNIT PRKX"/>
    <property type="match status" value="1"/>
</dbReference>
<organism evidence="6 7">
    <name type="scientific">Symbiodinium microadriaticum</name>
    <name type="common">Dinoflagellate</name>
    <name type="synonym">Zooxanthella microadriatica</name>
    <dbReference type="NCBI Taxonomy" id="2951"/>
    <lineage>
        <taxon>Eukaryota</taxon>
        <taxon>Sar</taxon>
        <taxon>Alveolata</taxon>
        <taxon>Dinophyceae</taxon>
        <taxon>Suessiales</taxon>
        <taxon>Symbiodiniaceae</taxon>
        <taxon>Symbiodinium</taxon>
    </lineage>
</organism>
<dbReference type="Gene3D" id="3.30.200.20">
    <property type="entry name" value="Phosphorylase Kinase, domain 1"/>
    <property type="match status" value="1"/>
</dbReference>
<evidence type="ECO:0000313" key="6">
    <source>
        <dbReference type="EMBL" id="OLP76103.1"/>
    </source>
</evidence>
<dbReference type="OrthoDB" id="63267at2759"/>
<protein>
    <submittedName>
        <fullName evidence="6">cAMP-dependent protein kinase type 3</fullName>
    </submittedName>
</protein>
<dbReference type="AlphaFoldDB" id="A0A1Q9BZK6"/>
<proteinExistence type="predicted"/>
<keyword evidence="1" id="KW-0723">Serine/threonine-protein kinase</keyword>
<keyword evidence="3" id="KW-0547">Nucleotide-binding</keyword>
<comment type="caution">
    <text evidence="6">The sequence shown here is derived from an EMBL/GenBank/DDBJ whole genome shotgun (WGS) entry which is preliminary data.</text>
</comment>
<keyword evidence="7" id="KW-1185">Reference proteome</keyword>
<evidence type="ECO:0000256" key="3">
    <source>
        <dbReference type="ARBA" id="ARBA00022741"/>
    </source>
</evidence>
<accession>A0A1Q9BZK6</accession>
<dbReference type="GO" id="GO:0004691">
    <property type="term" value="F:cAMP-dependent protein kinase activity"/>
    <property type="evidence" value="ECO:0007669"/>
    <property type="project" value="TreeGrafter"/>
</dbReference>
<evidence type="ECO:0000256" key="2">
    <source>
        <dbReference type="ARBA" id="ARBA00022679"/>
    </source>
</evidence>
<keyword evidence="2" id="KW-0808">Transferase</keyword>
<dbReference type="Gene3D" id="1.10.510.10">
    <property type="entry name" value="Transferase(Phosphotransferase) domain 1"/>
    <property type="match status" value="1"/>
</dbReference>
<dbReference type="InterPro" id="IPR011009">
    <property type="entry name" value="Kinase-like_dom_sf"/>
</dbReference>
<dbReference type="EMBL" id="LSRX01002140">
    <property type="protein sequence ID" value="OLP76103.1"/>
    <property type="molecule type" value="Genomic_DNA"/>
</dbReference>
<keyword evidence="4 6" id="KW-0418">Kinase</keyword>
<gene>
    <name evidence="6" type="primary">TPK3</name>
    <name evidence="6" type="ORF">AK812_SmicGene44010</name>
</gene>
<dbReference type="GO" id="GO:0005524">
    <property type="term" value="F:ATP binding"/>
    <property type="evidence" value="ECO:0007669"/>
    <property type="project" value="UniProtKB-KW"/>
</dbReference>
<dbReference type="Proteomes" id="UP000186817">
    <property type="component" value="Unassembled WGS sequence"/>
</dbReference>
<name>A0A1Q9BZK6_SYMMI</name>